<evidence type="ECO:0000313" key="1">
    <source>
        <dbReference type="EMBL" id="GAH88957.1"/>
    </source>
</evidence>
<protein>
    <submittedName>
        <fullName evidence="1">Uncharacterized protein</fullName>
    </submittedName>
</protein>
<gene>
    <name evidence="1" type="ORF">S03H2_58533</name>
</gene>
<dbReference type="EMBL" id="BARU01037589">
    <property type="protein sequence ID" value="GAH88957.1"/>
    <property type="molecule type" value="Genomic_DNA"/>
</dbReference>
<comment type="caution">
    <text evidence="1">The sequence shown here is derived from an EMBL/GenBank/DDBJ whole genome shotgun (WGS) entry which is preliminary data.</text>
</comment>
<proteinExistence type="predicted"/>
<reference evidence="1" key="1">
    <citation type="journal article" date="2014" name="Front. Microbiol.">
        <title>High frequency of phylogenetically diverse reductive dehalogenase-homologous genes in deep subseafloor sedimentary metagenomes.</title>
        <authorList>
            <person name="Kawai M."/>
            <person name="Futagami T."/>
            <person name="Toyoda A."/>
            <person name="Takaki Y."/>
            <person name="Nishi S."/>
            <person name="Hori S."/>
            <person name="Arai W."/>
            <person name="Tsubouchi T."/>
            <person name="Morono Y."/>
            <person name="Uchiyama I."/>
            <person name="Ito T."/>
            <person name="Fujiyama A."/>
            <person name="Inagaki F."/>
            <person name="Takami H."/>
        </authorList>
    </citation>
    <scope>NUCLEOTIDE SEQUENCE</scope>
    <source>
        <strain evidence="1">Expedition CK06-06</strain>
    </source>
</reference>
<feature type="non-terminal residue" evidence="1">
    <location>
        <position position="47"/>
    </location>
</feature>
<sequence length="47" mass="5165">MKPSLYRVLILGLIISFEWLGCSEKKEEIKIGVLSVLTGEAALYGVP</sequence>
<dbReference type="AlphaFoldDB" id="X1J4S7"/>
<accession>X1J4S7</accession>
<organism evidence="1">
    <name type="scientific">marine sediment metagenome</name>
    <dbReference type="NCBI Taxonomy" id="412755"/>
    <lineage>
        <taxon>unclassified sequences</taxon>
        <taxon>metagenomes</taxon>
        <taxon>ecological metagenomes</taxon>
    </lineage>
</organism>
<name>X1J4S7_9ZZZZ</name>